<dbReference type="SUPFAM" id="SSF51004">
    <property type="entry name" value="C-terminal (heme d1) domain of cytochrome cd1-nitrite reductase"/>
    <property type="match status" value="1"/>
</dbReference>
<dbReference type="Proteomes" id="UP001157974">
    <property type="component" value="Unassembled WGS sequence"/>
</dbReference>
<dbReference type="AlphaFoldDB" id="A0AAV8UHA3"/>
<accession>A0AAV8UHA3</accession>
<reference evidence="1 2" key="1">
    <citation type="journal article" date="2023" name="Nat. Commun.">
        <title>Origin of minicircular mitochondrial genomes in red algae.</title>
        <authorList>
            <person name="Lee Y."/>
            <person name="Cho C.H."/>
            <person name="Lee Y.M."/>
            <person name="Park S.I."/>
            <person name="Yang J.H."/>
            <person name="West J.A."/>
            <person name="Bhattacharya D."/>
            <person name="Yoon H.S."/>
        </authorList>
    </citation>
    <scope>NUCLEOTIDE SEQUENCE [LARGE SCALE GENOMIC DNA]</scope>
    <source>
        <strain evidence="1 2">CCMP1338</strain>
        <tissue evidence="1">Whole cell</tissue>
    </source>
</reference>
<dbReference type="EMBL" id="JAMWBK010000015">
    <property type="protein sequence ID" value="KAJ8900692.1"/>
    <property type="molecule type" value="Genomic_DNA"/>
</dbReference>
<keyword evidence="2" id="KW-1185">Reference proteome</keyword>
<proteinExistence type="predicted"/>
<comment type="caution">
    <text evidence="1">The sequence shown here is derived from an EMBL/GenBank/DDBJ whole genome shotgun (WGS) entry which is preliminary data.</text>
</comment>
<protein>
    <submittedName>
        <fullName evidence="1">Uncharacterized protein</fullName>
    </submittedName>
</protein>
<gene>
    <name evidence="1" type="ORF">NDN08_005922</name>
</gene>
<evidence type="ECO:0000313" key="2">
    <source>
        <dbReference type="Proteomes" id="UP001157974"/>
    </source>
</evidence>
<evidence type="ECO:0000313" key="1">
    <source>
        <dbReference type="EMBL" id="KAJ8900692.1"/>
    </source>
</evidence>
<name>A0AAV8UHA3_9RHOD</name>
<sequence length="323" mass="34966">MLSLLGSVLCDSVVTITSSGTLAVFDSSDMSSSTTPIQTISDPDGEYFTDVHRYKNYVYTNTNYANVQRWGISSSGKLYRTSDKLWFQYCPSGLSIRGSSDPEHADYVLLICPYYSYGNSRVILANPKTLEFEHTIPSIQSGMYAATITDAVLTDKYLYTSQFVPHSGGVSLIMQYDVSNNFKKGVRVNLPTAPRLSIMKNSDLFATYQNQIGRFDADTMETLKSVSTSCAHTVKLSADSKTLFTGCGGSNSLQVYDVSGSDIDPVCESDIGGGAGGGMVEFEGSLYASGNALTRYTLADNGCPVSSDAVEIDSYDIAYLPTK</sequence>
<dbReference type="InterPro" id="IPR011048">
    <property type="entry name" value="Haem_d1_sf"/>
</dbReference>
<organism evidence="1 2">
    <name type="scientific">Rhodosorus marinus</name>
    <dbReference type="NCBI Taxonomy" id="101924"/>
    <lineage>
        <taxon>Eukaryota</taxon>
        <taxon>Rhodophyta</taxon>
        <taxon>Stylonematophyceae</taxon>
        <taxon>Stylonematales</taxon>
        <taxon>Stylonemataceae</taxon>
        <taxon>Rhodosorus</taxon>
    </lineage>
</organism>